<gene>
    <name evidence="3" type="ORF">DY000_02006491</name>
</gene>
<organism evidence="3 4">
    <name type="scientific">Brassica cretica</name>
    <name type="common">Mustard</name>
    <dbReference type="NCBI Taxonomy" id="69181"/>
    <lineage>
        <taxon>Eukaryota</taxon>
        <taxon>Viridiplantae</taxon>
        <taxon>Streptophyta</taxon>
        <taxon>Embryophyta</taxon>
        <taxon>Tracheophyta</taxon>
        <taxon>Spermatophyta</taxon>
        <taxon>Magnoliopsida</taxon>
        <taxon>eudicotyledons</taxon>
        <taxon>Gunneridae</taxon>
        <taxon>Pentapetalae</taxon>
        <taxon>rosids</taxon>
        <taxon>malvids</taxon>
        <taxon>Brassicales</taxon>
        <taxon>Brassicaceae</taxon>
        <taxon>Brassiceae</taxon>
        <taxon>Brassica</taxon>
    </lineage>
</organism>
<feature type="region of interest" description="Disordered" evidence="2">
    <location>
        <begin position="284"/>
        <end position="324"/>
    </location>
</feature>
<dbReference type="Proteomes" id="UP000266723">
    <property type="component" value="Unassembled WGS sequence"/>
</dbReference>
<reference evidence="3 4" key="1">
    <citation type="journal article" date="2020" name="BMC Genomics">
        <title>Intraspecific diversification of the crop wild relative Brassica cretica Lam. using demographic model selection.</title>
        <authorList>
            <person name="Kioukis A."/>
            <person name="Michalopoulou V.A."/>
            <person name="Briers L."/>
            <person name="Pirintsos S."/>
            <person name="Studholme D.J."/>
            <person name="Pavlidis P."/>
            <person name="Sarris P.F."/>
        </authorList>
    </citation>
    <scope>NUCLEOTIDE SEQUENCE [LARGE SCALE GENOMIC DNA]</scope>
    <source>
        <strain evidence="4">cv. PFS-1207/04</strain>
    </source>
</reference>
<sequence>MGDHGNQDDLTAALAIIQQQMQAQQQRILQMQQTIQNQQQAAQEAVENAAREERALCLDAAGRVSGRTGRGRGVNFVTLAGSSLTRHVALPDHGVGLDGQSCSCLIVGWPVGLSSPTLGDDQQEVSYLSGQGWQLKNYHPNPNVRNNPQLFWPKQDKPPDPAQRNQATSAPVAVLQDETKAMLQQLLQGQQLQGKALNQGKQKESEQPPADAPAAEKEREPTVGTNSPEPEQPAEAARPIPEPVPTREYTPKVPYPVPAKATRQDREEMKCRKMLEDLTVRLPLMDEYGKNGGDSKSGGREQQRREHSNWSDPFTELACSAEST</sequence>
<feature type="compositionally biased region" description="Basic and acidic residues" evidence="2">
    <location>
        <begin position="297"/>
        <end position="309"/>
    </location>
</feature>
<proteinExistence type="predicted"/>
<evidence type="ECO:0000256" key="1">
    <source>
        <dbReference type="SAM" id="Coils"/>
    </source>
</evidence>
<name>A0ABQ7C4T5_BRACR</name>
<feature type="region of interest" description="Disordered" evidence="2">
    <location>
        <begin position="138"/>
        <end position="171"/>
    </location>
</feature>
<protein>
    <submittedName>
        <fullName evidence="3">Uncharacterized protein</fullName>
    </submittedName>
</protein>
<dbReference type="EMBL" id="QGKV02000832">
    <property type="protein sequence ID" value="KAF3546343.1"/>
    <property type="molecule type" value="Genomic_DNA"/>
</dbReference>
<comment type="caution">
    <text evidence="3">The sequence shown here is derived from an EMBL/GenBank/DDBJ whole genome shotgun (WGS) entry which is preliminary data.</text>
</comment>
<accession>A0ABQ7C4T5</accession>
<keyword evidence="4" id="KW-1185">Reference proteome</keyword>
<feature type="coiled-coil region" evidence="1">
    <location>
        <begin position="7"/>
        <end position="55"/>
    </location>
</feature>
<feature type="region of interest" description="Disordered" evidence="2">
    <location>
        <begin position="193"/>
        <end position="270"/>
    </location>
</feature>
<evidence type="ECO:0000313" key="3">
    <source>
        <dbReference type="EMBL" id="KAF3546343.1"/>
    </source>
</evidence>
<evidence type="ECO:0000256" key="2">
    <source>
        <dbReference type="SAM" id="MobiDB-lite"/>
    </source>
</evidence>
<evidence type="ECO:0000313" key="4">
    <source>
        <dbReference type="Proteomes" id="UP000266723"/>
    </source>
</evidence>
<keyword evidence="1" id="KW-0175">Coiled coil</keyword>